<reference evidence="1" key="1">
    <citation type="journal article" date="2021" name="Nat. Commun.">
        <title>Genetic determinants of endophytism in the Arabidopsis root mycobiome.</title>
        <authorList>
            <person name="Mesny F."/>
            <person name="Miyauchi S."/>
            <person name="Thiergart T."/>
            <person name="Pickel B."/>
            <person name="Atanasova L."/>
            <person name="Karlsson M."/>
            <person name="Huettel B."/>
            <person name="Barry K.W."/>
            <person name="Haridas S."/>
            <person name="Chen C."/>
            <person name="Bauer D."/>
            <person name="Andreopoulos W."/>
            <person name="Pangilinan J."/>
            <person name="LaButti K."/>
            <person name="Riley R."/>
            <person name="Lipzen A."/>
            <person name="Clum A."/>
            <person name="Drula E."/>
            <person name="Henrissat B."/>
            <person name="Kohler A."/>
            <person name="Grigoriev I.V."/>
            <person name="Martin F.M."/>
            <person name="Hacquard S."/>
        </authorList>
    </citation>
    <scope>NUCLEOTIDE SEQUENCE</scope>
    <source>
        <strain evidence="1">MPI-CAGE-AT-0147</strain>
    </source>
</reference>
<gene>
    <name evidence="1" type="ORF">EDB81DRAFT_827732</name>
</gene>
<accession>A0A9P9D4N6</accession>
<dbReference type="Proteomes" id="UP000738349">
    <property type="component" value="Unassembled WGS sequence"/>
</dbReference>
<organism evidence="1 2">
    <name type="scientific">Dactylonectria macrodidyma</name>
    <dbReference type="NCBI Taxonomy" id="307937"/>
    <lineage>
        <taxon>Eukaryota</taxon>
        <taxon>Fungi</taxon>
        <taxon>Dikarya</taxon>
        <taxon>Ascomycota</taxon>
        <taxon>Pezizomycotina</taxon>
        <taxon>Sordariomycetes</taxon>
        <taxon>Hypocreomycetidae</taxon>
        <taxon>Hypocreales</taxon>
        <taxon>Nectriaceae</taxon>
        <taxon>Dactylonectria</taxon>
    </lineage>
</organism>
<evidence type="ECO:0000313" key="1">
    <source>
        <dbReference type="EMBL" id="KAH7112361.1"/>
    </source>
</evidence>
<dbReference type="EMBL" id="JAGMUV010000038">
    <property type="protein sequence ID" value="KAH7112361.1"/>
    <property type="molecule type" value="Genomic_DNA"/>
</dbReference>
<comment type="caution">
    <text evidence="1">The sequence shown here is derived from an EMBL/GenBank/DDBJ whole genome shotgun (WGS) entry which is preliminary data.</text>
</comment>
<sequence length="323" mass="36990">MNRANQLMDIFADAQICCRSLLEILGNMRGRWAKQVGKCLTQGNQVLEFLIERTASSQFQELEVPIREYTAACAALKVCLPTSGPPSWDQKCMGMSLFEVDSLLACYIRASHFYVVCYYGAGPVLDHTDGLYKELEGITFDLEDVREMIANSDGPTPQHEPQKAGIEELLKLCKELKRAWDSLELEENDLVPWIWVARKAHEDLCCTLGKFEANAIAADIVQKMHQFGHTISCLGKKEMTRTNDIEGHIQHYSRLCRAIDKEMQRYLHIPLRNDNMQSWWIASPLPSDLIAQQKLILVMAGILQDERELQDLIYYFQRKFVAK</sequence>
<evidence type="ECO:0000313" key="2">
    <source>
        <dbReference type="Proteomes" id="UP000738349"/>
    </source>
</evidence>
<proteinExistence type="predicted"/>
<name>A0A9P9D4N6_9HYPO</name>
<keyword evidence="2" id="KW-1185">Reference proteome</keyword>
<dbReference type="AlphaFoldDB" id="A0A9P9D4N6"/>
<protein>
    <submittedName>
        <fullName evidence="1">Uncharacterized protein</fullName>
    </submittedName>
</protein>